<feature type="non-terminal residue" evidence="1">
    <location>
        <position position="1"/>
    </location>
</feature>
<dbReference type="Proteomes" id="UP000682733">
    <property type="component" value="Unassembled WGS sequence"/>
</dbReference>
<dbReference type="Proteomes" id="UP000677228">
    <property type="component" value="Unassembled WGS sequence"/>
</dbReference>
<comment type="caution">
    <text evidence="1">The sequence shown here is derived from an EMBL/GenBank/DDBJ whole genome shotgun (WGS) entry which is preliminary data.</text>
</comment>
<dbReference type="EMBL" id="CAJOBA010020890">
    <property type="protein sequence ID" value="CAF3910160.1"/>
    <property type="molecule type" value="Genomic_DNA"/>
</dbReference>
<proteinExistence type="predicted"/>
<sequence length="460" mass="49064">MLVSYVGITSNQQKRRIRQIVPYGNAYGTNTGINQQQPYYLGNINPQVLFGFVPPNTCVCSCSSITYNPLQTCSNSQACLLSCSTTYSNCVSNAIQAVCCGSDCINYGNTALAATNTDQCRCNCGGGTYYPPTTTSSSCSSPLSCAQTCMQAYPTLCYTSNTQGCCGMNCAMYSQTASICTCYCQRGTFNPAPSCTNGQSCMSTCLTTYSECAPRTTQACCGGDCANYIPTCRCDCGNGFDQLTSIPCTSGQSCVETCINNYGACNRENIVASCAGDIILPQAPMCTCNCGSISMSNNQQCFNGQTCIQSCLQTLGDSQQCTTNSIHACCGSNNCATYNTPTCMCQCQDSKKYYPQGIGACTDGVSCEGLCINYCPTGEGCHSELVGPIICPDLTVATLIRSKQKSRQLTTVKRTFCADSRLIAVNRKAHDKQSSDEENLLKYPVVGELEWGLTSKSKPT</sequence>
<dbReference type="AlphaFoldDB" id="A0A8S2EEJ2"/>
<name>A0A8S2EEJ2_9BILA</name>
<reference evidence="1" key="1">
    <citation type="submission" date="2021-02" db="EMBL/GenBank/DDBJ databases">
        <authorList>
            <person name="Nowell W R."/>
        </authorList>
    </citation>
    <scope>NUCLEOTIDE SEQUENCE</scope>
</reference>
<dbReference type="EMBL" id="CAJNOK010010968">
    <property type="protein sequence ID" value="CAF1129086.1"/>
    <property type="molecule type" value="Genomic_DNA"/>
</dbReference>
<evidence type="ECO:0000313" key="1">
    <source>
        <dbReference type="EMBL" id="CAF1129086.1"/>
    </source>
</evidence>
<gene>
    <name evidence="1" type="ORF">OVA965_LOCUS20562</name>
    <name evidence="2" type="ORF">TMI583_LOCUS20982</name>
</gene>
<organism evidence="1 3">
    <name type="scientific">Didymodactylos carnosus</name>
    <dbReference type="NCBI Taxonomy" id="1234261"/>
    <lineage>
        <taxon>Eukaryota</taxon>
        <taxon>Metazoa</taxon>
        <taxon>Spiralia</taxon>
        <taxon>Gnathifera</taxon>
        <taxon>Rotifera</taxon>
        <taxon>Eurotatoria</taxon>
        <taxon>Bdelloidea</taxon>
        <taxon>Philodinida</taxon>
        <taxon>Philodinidae</taxon>
        <taxon>Didymodactylos</taxon>
    </lineage>
</organism>
<protein>
    <submittedName>
        <fullName evidence="1">Uncharacterized protein</fullName>
    </submittedName>
</protein>
<evidence type="ECO:0000313" key="3">
    <source>
        <dbReference type="Proteomes" id="UP000677228"/>
    </source>
</evidence>
<accession>A0A8S2EEJ2</accession>
<evidence type="ECO:0000313" key="2">
    <source>
        <dbReference type="EMBL" id="CAF3910160.1"/>
    </source>
</evidence>